<protein>
    <submittedName>
        <fullName evidence="3">DUF1648 domain-containing protein</fullName>
    </submittedName>
</protein>
<evidence type="ECO:0000313" key="3">
    <source>
        <dbReference type="EMBL" id="AYO29891.1"/>
    </source>
</evidence>
<feature type="transmembrane region" description="Helical" evidence="1">
    <location>
        <begin position="12"/>
        <end position="30"/>
    </location>
</feature>
<feature type="transmembrane region" description="Helical" evidence="1">
    <location>
        <begin position="120"/>
        <end position="139"/>
    </location>
</feature>
<organism evidence="3 4">
    <name type="scientific">Biomaibacter acetigenes</name>
    <dbReference type="NCBI Taxonomy" id="2316383"/>
    <lineage>
        <taxon>Bacteria</taxon>
        <taxon>Bacillati</taxon>
        <taxon>Bacillota</taxon>
        <taxon>Clostridia</taxon>
        <taxon>Thermosediminibacterales</taxon>
        <taxon>Tepidanaerobacteraceae</taxon>
        <taxon>Biomaibacter</taxon>
    </lineage>
</organism>
<dbReference type="AlphaFoldDB" id="A0A3G2R3H8"/>
<dbReference type="KEGG" id="bacg:D2962_04070"/>
<keyword evidence="1" id="KW-0812">Transmembrane</keyword>
<keyword evidence="1" id="KW-1133">Transmembrane helix</keyword>
<evidence type="ECO:0000256" key="1">
    <source>
        <dbReference type="SAM" id="Phobius"/>
    </source>
</evidence>
<feature type="transmembrane region" description="Helical" evidence="1">
    <location>
        <begin position="192"/>
        <end position="214"/>
    </location>
</feature>
<dbReference type="InterPro" id="IPR012867">
    <property type="entry name" value="DUF1648"/>
</dbReference>
<dbReference type="InterPro" id="IPR026272">
    <property type="entry name" value="SdpI"/>
</dbReference>
<proteinExistence type="predicted"/>
<dbReference type="PANTHER" id="PTHR37810">
    <property type="entry name" value="IMMUNITY PROTEIN SDPI"/>
    <property type="match status" value="1"/>
</dbReference>
<dbReference type="Pfam" id="PF07853">
    <property type="entry name" value="DUF1648"/>
    <property type="match status" value="1"/>
</dbReference>
<gene>
    <name evidence="3" type="ORF">D2962_04070</name>
</gene>
<dbReference type="PANTHER" id="PTHR37810:SF5">
    <property type="entry name" value="IMMUNITY PROTEIN SDPI"/>
    <property type="match status" value="1"/>
</dbReference>
<keyword evidence="4" id="KW-1185">Reference proteome</keyword>
<feature type="transmembrane region" description="Helical" evidence="1">
    <location>
        <begin position="94"/>
        <end position="114"/>
    </location>
</feature>
<feature type="transmembrane region" description="Helical" evidence="1">
    <location>
        <begin position="50"/>
        <end position="73"/>
    </location>
</feature>
<feature type="domain" description="DUF1648" evidence="2">
    <location>
        <begin position="17"/>
        <end position="64"/>
    </location>
</feature>
<accession>A0A3G2R3H8</accession>
<dbReference type="RefSeq" id="WP_120765317.1">
    <property type="nucleotide sequence ID" value="NZ_CP033169.1"/>
</dbReference>
<feature type="transmembrane region" description="Helical" evidence="1">
    <location>
        <begin position="168"/>
        <end position="186"/>
    </location>
</feature>
<dbReference type="PIRSF" id="PIRSF038959">
    <property type="entry name" value="SdpI"/>
    <property type="match status" value="1"/>
</dbReference>
<dbReference type="Pfam" id="PF13630">
    <property type="entry name" value="SdpI"/>
    <property type="match status" value="1"/>
</dbReference>
<keyword evidence="1" id="KW-0472">Membrane</keyword>
<dbReference type="GO" id="GO:0009636">
    <property type="term" value="P:response to toxic substance"/>
    <property type="evidence" value="ECO:0007669"/>
    <property type="project" value="TreeGrafter"/>
</dbReference>
<evidence type="ECO:0000259" key="2">
    <source>
        <dbReference type="Pfam" id="PF07853"/>
    </source>
</evidence>
<name>A0A3G2R3H8_9FIRM</name>
<sequence>MNEKVRFRLPIKWWMIILIFTLYVVGFILYHKLPDMVPNHWNMAGEVDGYMAKESFIIFFPSLILGLYLLMSLAPMIDPRSDNYKKFKGVFEGFRVLIVLVMIVLYLTSILFALGIPVPIGKVVMLSVGILWVFIGNYFGKVRFNYTFGIRTPWTLASEEVWNKTHRVSGPLWVAAGIIMMLSIFIPDKPAFIIDMTAIAITGIYGFIYSYWLYNKLK</sequence>
<evidence type="ECO:0000313" key="4">
    <source>
        <dbReference type="Proteomes" id="UP000280960"/>
    </source>
</evidence>
<dbReference type="Proteomes" id="UP000280960">
    <property type="component" value="Chromosome"/>
</dbReference>
<dbReference type="EMBL" id="CP033169">
    <property type="protein sequence ID" value="AYO29891.1"/>
    <property type="molecule type" value="Genomic_DNA"/>
</dbReference>
<dbReference type="InterPro" id="IPR025962">
    <property type="entry name" value="SdpI/YhfL"/>
</dbReference>
<reference evidence="3 4" key="1">
    <citation type="submission" date="2018-10" db="EMBL/GenBank/DDBJ databases">
        <authorList>
            <person name="Zhang X."/>
        </authorList>
    </citation>
    <scope>NUCLEOTIDE SEQUENCE [LARGE SCALE GENOMIC DNA]</scope>
    <source>
        <strain evidence="3 4">SK-G1</strain>
    </source>
</reference>